<sequence length="132" mass="15239">SKCLVTISTCAFYGCVSLSQVSTELVTELRHNAFAYCQSIVEHRYKKLKVLEDEVYESNYSLVQIIGEELETHCVIEGVKVIDKEEFQKGNRGLRLQEVLVDKFEERKAFQKAVRRQANVLQQSYKLKAAFQ</sequence>
<evidence type="ECO:0000313" key="1">
    <source>
        <dbReference type="EMBL" id="JAP90560.1"/>
    </source>
</evidence>
<dbReference type="InterPro" id="IPR032675">
    <property type="entry name" value="LRR_dom_sf"/>
</dbReference>
<name>A0A146K0W2_9EUKA</name>
<dbReference type="AlphaFoldDB" id="A0A146K0W2"/>
<feature type="non-terminal residue" evidence="1">
    <location>
        <position position="132"/>
    </location>
</feature>
<proteinExistence type="predicted"/>
<gene>
    <name evidence="1" type="ORF">TPC1_20141</name>
</gene>
<protein>
    <submittedName>
        <fullName evidence="1">Leucine rich repeats-containing protein</fullName>
    </submittedName>
</protein>
<dbReference type="EMBL" id="GDID01006046">
    <property type="protein sequence ID" value="JAP90560.1"/>
    <property type="molecule type" value="Transcribed_RNA"/>
</dbReference>
<accession>A0A146K0W2</accession>
<feature type="non-terminal residue" evidence="1">
    <location>
        <position position="1"/>
    </location>
</feature>
<organism evidence="1">
    <name type="scientific">Trepomonas sp. PC1</name>
    <dbReference type="NCBI Taxonomy" id="1076344"/>
    <lineage>
        <taxon>Eukaryota</taxon>
        <taxon>Metamonada</taxon>
        <taxon>Diplomonadida</taxon>
        <taxon>Hexamitidae</taxon>
        <taxon>Hexamitinae</taxon>
        <taxon>Trepomonas</taxon>
    </lineage>
</organism>
<dbReference type="Gene3D" id="3.80.10.10">
    <property type="entry name" value="Ribonuclease Inhibitor"/>
    <property type="match status" value="1"/>
</dbReference>
<reference evidence="1" key="1">
    <citation type="submission" date="2015-07" db="EMBL/GenBank/DDBJ databases">
        <title>Adaptation to a free-living lifestyle via gene acquisitions in the diplomonad Trepomonas sp. PC1.</title>
        <authorList>
            <person name="Xu F."/>
            <person name="Jerlstrom-Hultqvist J."/>
            <person name="Kolisko M."/>
            <person name="Simpson A.G.B."/>
            <person name="Roger A.J."/>
            <person name="Svard S.G."/>
            <person name="Andersson J.O."/>
        </authorList>
    </citation>
    <scope>NUCLEOTIDE SEQUENCE</scope>
    <source>
        <strain evidence="1">PC1</strain>
    </source>
</reference>